<dbReference type="InterPro" id="IPR050361">
    <property type="entry name" value="MPP/UQCRC_Complex"/>
</dbReference>
<proteinExistence type="predicted"/>
<dbReference type="SUPFAM" id="SSF63411">
    <property type="entry name" value="LuxS/MPP-like metallohydrolase"/>
    <property type="match status" value="2"/>
</dbReference>
<gene>
    <name evidence="2" type="ORF">BAU17_04050</name>
</gene>
<evidence type="ECO:0000313" key="3">
    <source>
        <dbReference type="Proteomes" id="UP000782705"/>
    </source>
</evidence>
<feature type="domain" description="Peptidase M16 C-terminal" evidence="1">
    <location>
        <begin position="179"/>
        <end position="354"/>
    </location>
</feature>
<dbReference type="Proteomes" id="UP000782705">
    <property type="component" value="Unassembled WGS sequence"/>
</dbReference>
<dbReference type="Pfam" id="PF05193">
    <property type="entry name" value="Peptidase_M16_C"/>
    <property type="match status" value="1"/>
</dbReference>
<name>A0ABQ6YZY7_9ENTE</name>
<evidence type="ECO:0000259" key="1">
    <source>
        <dbReference type="Pfam" id="PF05193"/>
    </source>
</evidence>
<dbReference type="PANTHER" id="PTHR11851:SF186">
    <property type="entry name" value="INACTIVE METALLOPROTEASE YMFF-RELATED"/>
    <property type="match status" value="1"/>
</dbReference>
<protein>
    <submittedName>
        <fullName evidence="2">M16 family metallopeptidase</fullName>
    </submittedName>
</protein>
<dbReference type="InterPro" id="IPR007863">
    <property type="entry name" value="Peptidase_M16_C"/>
</dbReference>
<dbReference type="RefSeq" id="WP_161901943.1">
    <property type="nucleotide sequence ID" value="NZ_MAEL01000035.1"/>
</dbReference>
<reference evidence="2 3" key="1">
    <citation type="submission" date="2016-06" db="EMBL/GenBank/DDBJ databases">
        <title>Four novel species of enterococci isolated from chicken manure.</title>
        <authorList>
            <person name="Van Tyne D."/>
        </authorList>
    </citation>
    <scope>NUCLEOTIDE SEQUENCE [LARGE SCALE GENOMIC DNA]</scope>
    <source>
        <strain evidence="2 3">CU12B</strain>
    </source>
</reference>
<organism evidence="2 3">
    <name type="scientific">Candidatus Enterococcus willemsii</name>
    <dbReference type="NCBI Taxonomy" id="1857215"/>
    <lineage>
        <taxon>Bacteria</taxon>
        <taxon>Bacillati</taxon>
        <taxon>Bacillota</taxon>
        <taxon>Bacilli</taxon>
        <taxon>Lactobacillales</taxon>
        <taxon>Enterococcaceae</taxon>
        <taxon>Enterococcus</taxon>
    </lineage>
</organism>
<keyword evidence="3" id="KW-1185">Reference proteome</keyword>
<dbReference type="PANTHER" id="PTHR11851">
    <property type="entry name" value="METALLOPROTEASE"/>
    <property type="match status" value="1"/>
</dbReference>
<dbReference type="NCBIfam" id="NF047422">
    <property type="entry name" value="YfmF_fam"/>
    <property type="match status" value="1"/>
</dbReference>
<dbReference type="EMBL" id="MAEL01000035">
    <property type="protein sequence ID" value="KAF1304072.1"/>
    <property type="molecule type" value="Genomic_DNA"/>
</dbReference>
<dbReference type="InterPro" id="IPR011249">
    <property type="entry name" value="Metalloenz_LuxS/M16"/>
</dbReference>
<dbReference type="Gene3D" id="3.30.830.10">
    <property type="entry name" value="Metalloenzyme, LuxS/M16 peptidase-like"/>
    <property type="match status" value="2"/>
</dbReference>
<accession>A0ABQ6YZY7</accession>
<evidence type="ECO:0000313" key="2">
    <source>
        <dbReference type="EMBL" id="KAF1304072.1"/>
    </source>
</evidence>
<sequence length="419" mass="47702">MTMQLKAGIQLTVIPTEKYKTIRIFIRFSAKHSEKNAAKRTLLTSLLETNSLHYPSQTDLSSQLAELYGASFGLHVGKKGNLHQVNVSMSLVNGKYIGNDRVFTEGIDFLKEILFYPNIKNGQFDEETFRLEKSNLLAYMKSLEEDKQTLAALRLQELYFGNDVNQKVPSFGEIAQLTDVTAADLVTTYQDMLANDQIDIFVVGDLTEEEVHTAFSDWAFPDTERQHPDIFYHQPLSEEMKEEVLRESVTQAKLNLGYQTPVYYNDARRFALMVFNGLFGGFPHSKLFMNVREKASLAYYASSRVDTFRGFLSVQTGIDGKNRARVFTLIEEQLESMRQGDFTDMDIAQTKAMLRNQFLLSLDSPQSLIETAYLNQWLPETKMSDEAFLQALMAVTKEEIQAVANEIQLQAVFVLDGEE</sequence>
<comment type="caution">
    <text evidence="2">The sequence shown here is derived from an EMBL/GenBank/DDBJ whole genome shotgun (WGS) entry which is preliminary data.</text>
</comment>